<dbReference type="EMBL" id="UINC01024602">
    <property type="protein sequence ID" value="SVA98558.1"/>
    <property type="molecule type" value="Genomic_DNA"/>
</dbReference>
<dbReference type="InterPro" id="IPR015942">
    <property type="entry name" value="Asp/Glu/hydantoin_racemase"/>
</dbReference>
<dbReference type="Pfam" id="PF01177">
    <property type="entry name" value="Asp_Glu_race"/>
    <property type="match status" value="1"/>
</dbReference>
<dbReference type="GO" id="GO:0047661">
    <property type="term" value="F:amino-acid racemase activity"/>
    <property type="evidence" value="ECO:0007669"/>
    <property type="project" value="InterPro"/>
</dbReference>
<evidence type="ECO:0000256" key="1">
    <source>
        <dbReference type="ARBA" id="ARBA00038414"/>
    </source>
</evidence>
<reference evidence="2" key="1">
    <citation type="submission" date="2018-05" db="EMBL/GenBank/DDBJ databases">
        <authorList>
            <person name="Lanie J.A."/>
            <person name="Ng W.-L."/>
            <person name="Kazmierczak K.M."/>
            <person name="Andrzejewski T.M."/>
            <person name="Davidsen T.M."/>
            <person name="Wayne K.J."/>
            <person name="Tettelin H."/>
            <person name="Glass J.I."/>
            <person name="Rusch D."/>
            <person name="Podicherti R."/>
            <person name="Tsui H.-C.T."/>
            <person name="Winkler M.E."/>
        </authorList>
    </citation>
    <scope>NUCLEOTIDE SEQUENCE</scope>
</reference>
<evidence type="ECO:0000313" key="2">
    <source>
        <dbReference type="EMBL" id="SVA98558.1"/>
    </source>
</evidence>
<organism evidence="2">
    <name type="scientific">marine metagenome</name>
    <dbReference type="NCBI Taxonomy" id="408172"/>
    <lineage>
        <taxon>unclassified sequences</taxon>
        <taxon>metagenomes</taxon>
        <taxon>ecological metagenomes</taxon>
    </lineage>
</organism>
<dbReference type="Gene3D" id="3.40.50.12500">
    <property type="match status" value="1"/>
</dbReference>
<proteinExistence type="inferred from homology"/>
<protein>
    <recommendedName>
        <fullName evidence="3">Hydantoin racemase</fullName>
    </recommendedName>
</protein>
<dbReference type="InterPro" id="IPR053714">
    <property type="entry name" value="Iso_Racemase_Enz_sf"/>
</dbReference>
<name>A0A382AAH8_9ZZZZ</name>
<gene>
    <name evidence="2" type="ORF">METZ01_LOCUS151412</name>
</gene>
<accession>A0A382AAH8</accession>
<sequence>MTEKKPIRICQMIAVRDGLESWGKITKEIVEGVAGPDVEVIIQDLPEAPVTTVMTIDDHDQVAPYNVKAAIQAEKDGFDAITTGCLMDPGIDAMREQTEKIIVVGDCEAVMHIGSMIGRKISLLLPGKEQSGLLKGGVEEGVIRLIRNYGFMDKLCSVRGVPTSSLDFVANRNDLPGLMLEQAELAVHEDGADVIMGYGGLDVINFLRKNLSVPVLESIECTIVLATALVQLRNSQH</sequence>
<comment type="similarity">
    <text evidence="1">Belongs to the HyuE racemase family.</text>
</comment>
<dbReference type="AlphaFoldDB" id="A0A382AAH8"/>
<evidence type="ECO:0008006" key="3">
    <source>
        <dbReference type="Google" id="ProtNLM"/>
    </source>
</evidence>